<protein>
    <submittedName>
        <fullName evidence="2">Uncharacterized protein</fullName>
    </submittedName>
</protein>
<evidence type="ECO:0000313" key="3">
    <source>
        <dbReference type="Proteomes" id="UP000324222"/>
    </source>
</evidence>
<dbReference type="AlphaFoldDB" id="A0A5B7I9V6"/>
<feature type="region of interest" description="Disordered" evidence="1">
    <location>
        <begin position="40"/>
        <end position="60"/>
    </location>
</feature>
<gene>
    <name evidence="2" type="ORF">E2C01_072117</name>
</gene>
<evidence type="ECO:0000256" key="1">
    <source>
        <dbReference type="SAM" id="MobiDB-lite"/>
    </source>
</evidence>
<proteinExistence type="predicted"/>
<name>A0A5B7I9V6_PORTR</name>
<dbReference type="Proteomes" id="UP000324222">
    <property type="component" value="Unassembled WGS sequence"/>
</dbReference>
<evidence type="ECO:0000313" key="2">
    <source>
        <dbReference type="EMBL" id="MPC77658.1"/>
    </source>
</evidence>
<sequence length="60" mass="6573">MAAKSNNKLTFFSESITKPDARNSIHSLEFGQVVMMAGERTISPPQNGGQASLEYQARET</sequence>
<comment type="caution">
    <text evidence="2">The sequence shown here is derived from an EMBL/GenBank/DDBJ whole genome shotgun (WGS) entry which is preliminary data.</text>
</comment>
<dbReference type="EMBL" id="VSRR010046420">
    <property type="protein sequence ID" value="MPC77658.1"/>
    <property type="molecule type" value="Genomic_DNA"/>
</dbReference>
<reference evidence="2 3" key="1">
    <citation type="submission" date="2019-05" db="EMBL/GenBank/DDBJ databases">
        <title>Another draft genome of Portunus trituberculatus and its Hox gene families provides insights of decapod evolution.</title>
        <authorList>
            <person name="Jeong J.-H."/>
            <person name="Song I."/>
            <person name="Kim S."/>
            <person name="Choi T."/>
            <person name="Kim D."/>
            <person name="Ryu S."/>
            <person name="Kim W."/>
        </authorList>
    </citation>
    <scope>NUCLEOTIDE SEQUENCE [LARGE SCALE GENOMIC DNA]</scope>
    <source>
        <tissue evidence="2">Muscle</tissue>
    </source>
</reference>
<accession>A0A5B7I9V6</accession>
<organism evidence="2 3">
    <name type="scientific">Portunus trituberculatus</name>
    <name type="common">Swimming crab</name>
    <name type="synonym">Neptunus trituberculatus</name>
    <dbReference type="NCBI Taxonomy" id="210409"/>
    <lineage>
        <taxon>Eukaryota</taxon>
        <taxon>Metazoa</taxon>
        <taxon>Ecdysozoa</taxon>
        <taxon>Arthropoda</taxon>
        <taxon>Crustacea</taxon>
        <taxon>Multicrustacea</taxon>
        <taxon>Malacostraca</taxon>
        <taxon>Eumalacostraca</taxon>
        <taxon>Eucarida</taxon>
        <taxon>Decapoda</taxon>
        <taxon>Pleocyemata</taxon>
        <taxon>Brachyura</taxon>
        <taxon>Eubrachyura</taxon>
        <taxon>Portunoidea</taxon>
        <taxon>Portunidae</taxon>
        <taxon>Portuninae</taxon>
        <taxon>Portunus</taxon>
    </lineage>
</organism>
<keyword evidence="3" id="KW-1185">Reference proteome</keyword>